<proteinExistence type="predicted"/>
<protein>
    <submittedName>
        <fullName evidence="1">GMP synthase subunit A</fullName>
        <ecNumber evidence="1">6.3.5.2</ecNumber>
    </submittedName>
</protein>
<comment type="caution">
    <text evidence="1">The sequence shown here is derived from an EMBL/GenBank/DDBJ whole genome shotgun (WGS) entry which is preliminary data.</text>
</comment>
<gene>
    <name evidence="1" type="ORF">TQ35_0008860</name>
</gene>
<name>A0ACC6TR63_9CREN</name>
<organism evidence="1 2">
    <name type="scientific">Candidatus Aramenus sulfurataquae</name>
    <dbReference type="NCBI Taxonomy" id="1326980"/>
    <lineage>
        <taxon>Archaea</taxon>
        <taxon>Thermoproteota</taxon>
        <taxon>Thermoprotei</taxon>
        <taxon>Sulfolobales</taxon>
        <taxon>Sulfolobaceae</taxon>
        <taxon>Candidatus Aramenus</taxon>
    </lineage>
</organism>
<dbReference type="Proteomes" id="UP000053480">
    <property type="component" value="Unassembled WGS sequence"/>
</dbReference>
<evidence type="ECO:0000313" key="1">
    <source>
        <dbReference type="EMBL" id="MEW9492293.1"/>
    </source>
</evidence>
<sequence length="188" mass="21081">MKVALIYYGGQYNHLILKNLRYLGAEAVSVDPNSTLEQMRYYDCVVFSGGPYSVESEISKMGNSPTFVRELTVPMLGICLGHQLIAYALGGKVGKSRRPEFGLTRIVVNDHDTILQNMPKEFNAWESHNDEVIEPAPGFRVLASSENTKVQATVNEQRGIFTVQFHPEVKHTEQGLEVFKNFLKVCKG</sequence>
<dbReference type="EC" id="6.3.5.2" evidence="1"/>
<evidence type="ECO:0000313" key="2">
    <source>
        <dbReference type="Proteomes" id="UP000053480"/>
    </source>
</evidence>
<dbReference type="EMBL" id="JZWS03000020">
    <property type="protein sequence ID" value="MEW9492293.1"/>
    <property type="molecule type" value="Genomic_DNA"/>
</dbReference>
<keyword evidence="1" id="KW-0436">Ligase</keyword>
<reference evidence="1" key="1">
    <citation type="submission" date="2024-07" db="EMBL/GenBank/DDBJ databases">
        <title>Metagenome and Metagenome-Assembled Genomes of Archaea from a hot spring from the geothermal field of Los Azufres, Mexico.</title>
        <authorList>
            <person name="Marin-Paredes R."/>
            <person name="Martinez-Romero E."/>
            <person name="Servin-Garciduenas L.E."/>
        </authorList>
    </citation>
    <scope>NUCLEOTIDE SEQUENCE</scope>
    <source>
        <strain evidence="1">AZ1-454</strain>
    </source>
</reference>
<accession>A0ACC6TR63</accession>